<keyword evidence="3" id="KW-0813">Transport</keyword>
<keyword evidence="4 7" id="KW-0812">Transmembrane</keyword>
<accession>A0A941EG34</accession>
<comment type="similarity">
    <text evidence="2">Belongs to the GRP transporter (TC 2.A.7.5) family.</text>
</comment>
<feature type="transmembrane region" description="Helical" evidence="7">
    <location>
        <begin position="63"/>
        <end position="84"/>
    </location>
</feature>
<protein>
    <submittedName>
        <fullName evidence="8">Uncharacterized protein</fullName>
    </submittedName>
</protein>
<evidence type="ECO:0000313" key="9">
    <source>
        <dbReference type="Proteomes" id="UP000676325"/>
    </source>
</evidence>
<comment type="subcellular location">
    <subcellularLocation>
        <location evidence="1">Membrane</location>
        <topology evidence="1">Multi-pass membrane protein</topology>
    </subcellularLocation>
</comment>
<evidence type="ECO:0000256" key="5">
    <source>
        <dbReference type="ARBA" id="ARBA00022989"/>
    </source>
</evidence>
<dbReference type="CDD" id="cd23110">
    <property type="entry name" value="GRP"/>
    <property type="match status" value="1"/>
</dbReference>
<evidence type="ECO:0000256" key="1">
    <source>
        <dbReference type="ARBA" id="ARBA00004141"/>
    </source>
</evidence>
<sequence>MTTLLLSLAIVLSWGSWIPIAQSVPGARQSTRTLYVTAGNLVFAAIALVVGGSAGQLTLGWKVFWLPLVGGLVWVGGSFCAFRATETIGLARAAGTWTPLNIIVAFILGALLFNELAGITAARYTIMGGCLVLVLVGVFLIIGSQNSADAGDGAGDAGVRAAPAISLRTGFGFAIGAGLLWGAYFVPAQWAHVPSQLGNFPLAVGMFVGAIMLAARDGGIVRPAPRHSAVLLTSGLLFGIGSVALLGLVSRVGTGVGFTIAQLSLLVNASAGIWVFKVPPPGSRAARTAMAGIVLAGVSGTVIGALR</sequence>
<keyword evidence="3" id="KW-0762">Sugar transport</keyword>
<dbReference type="InterPro" id="IPR010651">
    <property type="entry name" value="Sugar_transport"/>
</dbReference>
<organism evidence="8 9">
    <name type="scientific">Actinospica acidithermotolerans</name>
    <dbReference type="NCBI Taxonomy" id="2828514"/>
    <lineage>
        <taxon>Bacteria</taxon>
        <taxon>Bacillati</taxon>
        <taxon>Actinomycetota</taxon>
        <taxon>Actinomycetes</taxon>
        <taxon>Catenulisporales</taxon>
        <taxon>Actinospicaceae</taxon>
        <taxon>Actinospica</taxon>
    </lineage>
</organism>
<dbReference type="Pfam" id="PF06800">
    <property type="entry name" value="Sugar_transport"/>
    <property type="match status" value="1"/>
</dbReference>
<dbReference type="RefSeq" id="WP_212521800.1">
    <property type="nucleotide sequence ID" value="NZ_JAGSOH010000148.1"/>
</dbReference>
<evidence type="ECO:0000256" key="6">
    <source>
        <dbReference type="ARBA" id="ARBA00023136"/>
    </source>
</evidence>
<comment type="caution">
    <text evidence="8">The sequence shown here is derived from an EMBL/GenBank/DDBJ whole genome shotgun (WGS) entry which is preliminary data.</text>
</comment>
<feature type="transmembrane region" description="Helical" evidence="7">
    <location>
        <begin position="165"/>
        <end position="185"/>
    </location>
</feature>
<feature type="transmembrane region" description="Helical" evidence="7">
    <location>
        <begin position="288"/>
        <end position="306"/>
    </location>
</feature>
<feature type="transmembrane region" description="Helical" evidence="7">
    <location>
        <begin position="227"/>
        <end position="249"/>
    </location>
</feature>
<dbReference type="Proteomes" id="UP000676325">
    <property type="component" value="Unassembled WGS sequence"/>
</dbReference>
<feature type="transmembrane region" description="Helical" evidence="7">
    <location>
        <begin position="96"/>
        <end position="113"/>
    </location>
</feature>
<dbReference type="EMBL" id="JAGSOH010000148">
    <property type="protein sequence ID" value="MBR7830676.1"/>
    <property type="molecule type" value="Genomic_DNA"/>
</dbReference>
<dbReference type="InterPro" id="IPR037185">
    <property type="entry name" value="EmrE-like"/>
</dbReference>
<evidence type="ECO:0000256" key="2">
    <source>
        <dbReference type="ARBA" id="ARBA00006117"/>
    </source>
</evidence>
<evidence type="ECO:0000256" key="4">
    <source>
        <dbReference type="ARBA" id="ARBA00022692"/>
    </source>
</evidence>
<dbReference type="PANTHER" id="PTHR16119">
    <property type="entry name" value="TRANSMEMBRANE PROTEIN 144"/>
    <property type="match status" value="1"/>
</dbReference>
<keyword evidence="5 7" id="KW-1133">Transmembrane helix</keyword>
<name>A0A941EG34_9ACTN</name>
<evidence type="ECO:0000313" key="8">
    <source>
        <dbReference type="EMBL" id="MBR7830676.1"/>
    </source>
</evidence>
<feature type="transmembrane region" description="Helical" evidence="7">
    <location>
        <begin position="256"/>
        <end position="276"/>
    </location>
</feature>
<feature type="transmembrane region" description="Helical" evidence="7">
    <location>
        <begin position="125"/>
        <end position="145"/>
    </location>
</feature>
<dbReference type="AlphaFoldDB" id="A0A941EG34"/>
<dbReference type="GO" id="GO:0015144">
    <property type="term" value="F:carbohydrate transmembrane transporter activity"/>
    <property type="evidence" value="ECO:0007669"/>
    <property type="project" value="InterPro"/>
</dbReference>
<dbReference type="GO" id="GO:0016020">
    <property type="term" value="C:membrane"/>
    <property type="evidence" value="ECO:0007669"/>
    <property type="project" value="UniProtKB-SubCell"/>
</dbReference>
<dbReference type="PANTHER" id="PTHR16119:SF17">
    <property type="entry name" value="TRANSMEMBRANE PROTEIN 144"/>
    <property type="match status" value="1"/>
</dbReference>
<gene>
    <name evidence="8" type="ORF">KDK95_30520</name>
</gene>
<feature type="transmembrane region" description="Helical" evidence="7">
    <location>
        <begin position="197"/>
        <end position="215"/>
    </location>
</feature>
<proteinExistence type="inferred from homology"/>
<keyword evidence="6 7" id="KW-0472">Membrane</keyword>
<reference evidence="8" key="1">
    <citation type="submission" date="2021-04" db="EMBL/GenBank/DDBJ databases">
        <title>Genome based classification of Actinospica acidithermotolerans sp. nov., an actinobacterium isolated from an Indonesian hot spring.</title>
        <authorList>
            <person name="Kusuma A.B."/>
            <person name="Putra K.E."/>
            <person name="Nafisah S."/>
            <person name="Loh J."/>
            <person name="Nouioui I."/>
            <person name="Goodfellow M."/>
        </authorList>
    </citation>
    <scope>NUCLEOTIDE SEQUENCE</scope>
    <source>
        <strain evidence="8">MGRD01-02</strain>
    </source>
</reference>
<dbReference type="SUPFAM" id="SSF103481">
    <property type="entry name" value="Multidrug resistance efflux transporter EmrE"/>
    <property type="match status" value="1"/>
</dbReference>
<evidence type="ECO:0000256" key="3">
    <source>
        <dbReference type="ARBA" id="ARBA00022597"/>
    </source>
</evidence>
<evidence type="ECO:0000256" key="7">
    <source>
        <dbReference type="SAM" id="Phobius"/>
    </source>
</evidence>
<feature type="transmembrane region" description="Helical" evidence="7">
    <location>
        <begin position="33"/>
        <end position="51"/>
    </location>
</feature>
<keyword evidence="9" id="KW-1185">Reference proteome</keyword>